<name>A0A1L7H870_MODMO</name>
<evidence type="ECO:0000256" key="1">
    <source>
        <dbReference type="SAM" id="Phobius"/>
    </source>
</evidence>
<accession>A0A1L7H870</accession>
<organism evidence="2">
    <name type="scientific">Modiolus modiolus</name>
    <name type="common">Northern horsemussel</name>
    <name type="synonym">Mytilus modiolus</name>
    <dbReference type="NCBI Taxonomy" id="40256"/>
    <lineage>
        <taxon>Eukaryota</taxon>
        <taxon>Metazoa</taxon>
        <taxon>Spiralia</taxon>
        <taxon>Lophotrochozoa</taxon>
        <taxon>Mollusca</taxon>
        <taxon>Bivalvia</taxon>
        <taxon>Autobranchia</taxon>
        <taxon>Pteriomorphia</taxon>
        <taxon>Mytilida</taxon>
        <taxon>Mytiloidea</taxon>
        <taxon>Mytilidae</taxon>
        <taxon>Modiolinae</taxon>
        <taxon>Modiolus</taxon>
    </lineage>
</organism>
<keyword evidence="1" id="KW-0812">Transmembrane</keyword>
<sequence>MEWNYFLKSLFCLHLVMFFRLYCVPLWHFLLRWCFDCYIHFQQQSVYLHVDCCFI</sequence>
<feature type="transmembrane region" description="Helical" evidence="1">
    <location>
        <begin position="6"/>
        <end position="23"/>
    </location>
</feature>
<geneLocation type="mitochondrion" evidence="2"/>
<dbReference type="AlphaFoldDB" id="A0A1L7H870"/>
<dbReference type="EMBL" id="KX821782">
    <property type="protein sequence ID" value="APU51269.1"/>
    <property type="molecule type" value="Genomic_DNA"/>
</dbReference>
<evidence type="ECO:0000313" key="2">
    <source>
        <dbReference type="EMBL" id="APU51269.1"/>
    </source>
</evidence>
<dbReference type="RefSeq" id="YP_009344609.1">
    <property type="nucleotide sequence ID" value="NC_033537.1"/>
</dbReference>
<gene>
    <name evidence="2" type="primary">atp8</name>
</gene>
<keyword evidence="1" id="KW-0472">Membrane</keyword>
<protein>
    <submittedName>
        <fullName evidence="2">ATP synthase F0 subunit 8</fullName>
    </submittedName>
</protein>
<reference evidence="2" key="1">
    <citation type="journal article" date="2017" name="Gene">
        <title>Sequence motifs associated with paternal transmission of mitochondrial DNA in the horse mussel, Modiolus modiolus (Bivalvia: Mytilidae).</title>
        <authorList>
            <person name="Robicheau B.M."/>
            <person name="Breton S."/>
            <person name="Stewart D.T."/>
        </authorList>
    </citation>
    <scope>NUCLEOTIDE SEQUENCE</scope>
    <source>
        <tissue evidence="2">Gonad</tissue>
    </source>
</reference>
<keyword evidence="2" id="KW-0496">Mitochondrion</keyword>
<keyword evidence="1" id="KW-1133">Transmembrane helix</keyword>
<proteinExistence type="predicted"/>